<reference evidence="2 3" key="1">
    <citation type="journal article" date="2018" name="IMA Fungus">
        <title>IMA Genome-F 9: Draft genome sequence of Annulohypoxylon stygium, Aspergillus mulundensis, Berkeleyomyces basicola (syn. Thielaviopsis basicola), Ceratocystis smalleyi, two Cercospora beticola strains, Coleophoma cylindrospora, Fusarium fracticaudum, Phialophora cf. hyalina, and Morchella septimelata.</title>
        <authorList>
            <person name="Wingfield B.D."/>
            <person name="Bills G.F."/>
            <person name="Dong Y."/>
            <person name="Huang W."/>
            <person name="Nel W.J."/>
            <person name="Swalarsk-Parry B.S."/>
            <person name="Vaghefi N."/>
            <person name="Wilken P.M."/>
            <person name="An Z."/>
            <person name="de Beer Z.W."/>
            <person name="De Vos L."/>
            <person name="Chen L."/>
            <person name="Duong T.A."/>
            <person name="Gao Y."/>
            <person name="Hammerbacher A."/>
            <person name="Kikkert J.R."/>
            <person name="Li Y."/>
            <person name="Li H."/>
            <person name="Li K."/>
            <person name="Li Q."/>
            <person name="Liu X."/>
            <person name="Ma X."/>
            <person name="Naidoo K."/>
            <person name="Pethybridge S.J."/>
            <person name="Sun J."/>
            <person name="Steenkamp E.T."/>
            <person name="van der Nest M.A."/>
            <person name="van Wyk S."/>
            <person name="Wingfield M.J."/>
            <person name="Xiong C."/>
            <person name="Yue Q."/>
            <person name="Zhang X."/>
        </authorList>
    </citation>
    <scope>NUCLEOTIDE SEQUENCE [LARGE SCALE GENOMIC DNA]</scope>
    <source>
        <strain evidence="2 3">BP 5553</strain>
    </source>
</reference>
<feature type="region of interest" description="Disordered" evidence="1">
    <location>
        <begin position="1"/>
        <end position="29"/>
    </location>
</feature>
<dbReference type="GeneID" id="43603099"/>
<accession>A0A370T9R1</accession>
<evidence type="ECO:0000313" key="2">
    <source>
        <dbReference type="EMBL" id="RDL30372.1"/>
    </source>
</evidence>
<dbReference type="EMBL" id="NPIC01000015">
    <property type="protein sequence ID" value="RDL30372.1"/>
    <property type="molecule type" value="Genomic_DNA"/>
</dbReference>
<evidence type="ECO:0000256" key="1">
    <source>
        <dbReference type="SAM" id="MobiDB-lite"/>
    </source>
</evidence>
<organism evidence="2 3">
    <name type="scientific">Venustampulla echinocandica</name>
    <dbReference type="NCBI Taxonomy" id="2656787"/>
    <lineage>
        <taxon>Eukaryota</taxon>
        <taxon>Fungi</taxon>
        <taxon>Dikarya</taxon>
        <taxon>Ascomycota</taxon>
        <taxon>Pezizomycotina</taxon>
        <taxon>Leotiomycetes</taxon>
        <taxon>Helotiales</taxon>
        <taxon>Pleuroascaceae</taxon>
        <taxon>Venustampulla</taxon>
    </lineage>
</organism>
<feature type="compositionally biased region" description="Basic residues" evidence="1">
    <location>
        <begin position="1"/>
        <end position="14"/>
    </location>
</feature>
<proteinExistence type="predicted"/>
<keyword evidence="3" id="KW-1185">Reference proteome</keyword>
<protein>
    <submittedName>
        <fullName evidence="2">Uncharacterized protein</fullName>
    </submittedName>
</protein>
<name>A0A370T9R1_9HELO</name>
<dbReference type="RefSeq" id="XP_031864897.1">
    <property type="nucleotide sequence ID" value="XM_032018873.1"/>
</dbReference>
<gene>
    <name evidence="2" type="ORF">BP5553_10250</name>
</gene>
<sequence length="222" mass="25909">MARGRGKERRKRKQEQHQNQMEREKQKKRGLAGLLSYLRSSSATSDRLTLEVWQRVQDLLDEAMTPIREEYARKWKELARDQTQNKMTWEEFETEQDEAARKRIRNKIKSKILANEFADLNLTLKVHSLQVKILGSIEVQSATYSPNVFLKLIPSQPSLPALEVCTTVYCEDLATTERLSAVWIGDGFQRWYGGVWGLLKEVELVREVEMSFDGVFLEVWMV</sequence>
<dbReference type="Proteomes" id="UP000254866">
    <property type="component" value="Unassembled WGS sequence"/>
</dbReference>
<dbReference type="AlphaFoldDB" id="A0A370T9R1"/>
<comment type="caution">
    <text evidence="2">The sequence shown here is derived from an EMBL/GenBank/DDBJ whole genome shotgun (WGS) entry which is preliminary data.</text>
</comment>
<evidence type="ECO:0000313" key="3">
    <source>
        <dbReference type="Proteomes" id="UP000254866"/>
    </source>
</evidence>